<dbReference type="OMA" id="KWSVWLD"/>
<dbReference type="EMBL" id="LT550570">
    <property type="protein sequence ID" value="SAL96034.1"/>
    <property type="molecule type" value="Genomic_DNA"/>
</dbReference>
<evidence type="ECO:0000313" key="3">
    <source>
        <dbReference type="Proteomes" id="UP000078561"/>
    </source>
</evidence>
<keyword evidence="3" id="KW-1185">Reference proteome</keyword>
<feature type="domain" description="Reverse transcriptase zinc-binding" evidence="1">
    <location>
        <begin position="133"/>
        <end position="200"/>
    </location>
</feature>
<accession>A0A163IY07</accession>
<dbReference type="Pfam" id="PF13966">
    <property type="entry name" value="zf-RVT"/>
    <property type="match status" value="1"/>
</dbReference>
<protein>
    <recommendedName>
        <fullName evidence="1">Reverse transcriptase zinc-binding domain-containing protein</fullName>
    </recommendedName>
</protein>
<proteinExistence type="predicted"/>
<organism evidence="2">
    <name type="scientific">Absidia glauca</name>
    <name type="common">Pin mould</name>
    <dbReference type="NCBI Taxonomy" id="4829"/>
    <lineage>
        <taxon>Eukaryota</taxon>
        <taxon>Fungi</taxon>
        <taxon>Fungi incertae sedis</taxon>
        <taxon>Mucoromycota</taxon>
        <taxon>Mucoromycotina</taxon>
        <taxon>Mucoromycetes</taxon>
        <taxon>Mucorales</taxon>
        <taxon>Cunninghamellaceae</taxon>
        <taxon>Absidia</taxon>
    </lineage>
</organism>
<evidence type="ECO:0000259" key="1">
    <source>
        <dbReference type="Pfam" id="PF13966"/>
    </source>
</evidence>
<dbReference type="Proteomes" id="UP000078561">
    <property type="component" value="Unassembled WGS sequence"/>
</dbReference>
<reference evidence="2" key="1">
    <citation type="submission" date="2016-04" db="EMBL/GenBank/DDBJ databases">
        <authorList>
            <person name="Evans L.H."/>
            <person name="Alamgir A."/>
            <person name="Owens N."/>
            <person name="Weber N.D."/>
            <person name="Virtaneva K."/>
            <person name="Barbian K."/>
            <person name="Babar A."/>
            <person name="Rosenke K."/>
        </authorList>
    </citation>
    <scope>NUCLEOTIDE SEQUENCE [LARGE SCALE GENOMIC DNA]</scope>
    <source>
        <strain evidence="2">CBS 101.48</strain>
    </source>
</reference>
<evidence type="ECO:0000313" key="2">
    <source>
        <dbReference type="EMBL" id="SAL96034.1"/>
    </source>
</evidence>
<sequence length="284" mass="32445">TAAITRSHDEYWTLGTHSSDPINVYFCFDQDVGCLRPLIPHHLTSTGPPDTIPHRNLSARLLRDILQRSATLASSFAHHLTTWNCTLGIIDDSPLVHAFLATDHWNHFQAKAHRQRLLTTLPPSRPPPTLSPQKWKRFWTTDMHLICRTLWYRLLIGKLYCADTLSRSMPASPPGCHFCSSGSESLVHLFVSCPSKWSVWLDTFTFFLPSVSLSHSLVTSWILDLSIPDTTTWMLCSCLLQAIWRQHWAHIIQQHAFSPSIILPTVISQFSLLRPPPHVYYIDH</sequence>
<dbReference type="OrthoDB" id="2232906at2759"/>
<name>A0A163IY07_ABSGL</name>
<dbReference type="InterPro" id="IPR026960">
    <property type="entry name" value="RVT-Znf"/>
</dbReference>
<dbReference type="InParanoid" id="A0A163IY07"/>
<dbReference type="AlphaFoldDB" id="A0A163IY07"/>
<gene>
    <name evidence="2" type="primary">ABSGL_01391.1 scaffold 1430</name>
</gene>
<dbReference type="STRING" id="4829.A0A163IY07"/>
<feature type="non-terminal residue" evidence="2">
    <location>
        <position position="1"/>
    </location>
</feature>